<dbReference type="AlphaFoldDB" id="A0A699S3Z8"/>
<organism evidence="1">
    <name type="scientific">Tanacetum cinerariifolium</name>
    <name type="common">Dalmatian daisy</name>
    <name type="synonym">Chrysanthemum cinerariifolium</name>
    <dbReference type="NCBI Taxonomy" id="118510"/>
    <lineage>
        <taxon>Eukaryota</taxon>
        <taxon>Viridiplantae</taxon>
        <taxon>Streptophyta</taxon>
        <taxon>Embryophyta</taxon>
        <taxon>Tracheophyta</taxon>
        <taxon>Spermatophyta</taxon>
        <taxon>Magnoliopsida</taxon>
        <taxon>eudicotyledons</taxon>
        <taxon>Gunneridae</taxon>
        <taxon>Pentapetalae</taxon>
        <taxon>asterids</taxon>
        <taxon>campanulids</taxon>
        <taxon>Asterales</taxon>
        <taxon>Asteraceae</taxon>
        <taxon>Asteroideae</taxon>
        <taxon>Anthemideae</taxon>
        <taxon>Anthemidinae</taxon>
        <taxon>Tanacetum</taxon>
    </lineage>
</organism>
<sequence length="78" mass="8890">MCSAHTYNQTCMTTTNTVHNIPLEALHLNLTFLVLRLNLTVLVLHLNQTLAVLHLNPTLAFSESFREEQSPVEEMEEI</sequence>
<dbReference type="EMBL" id="BKCJ011136317">
    <property type="protein sequence ID" value="GFC92206.1"/>
    <property type="molecule type" value="Genomic_DNA"/>
</dbReference>
<gene>
    <name evidence="1" type="ORF">Tci_864176</name>
</gene>
<protein>
    <submittedName>
        <fullName evidence="1">Uncharacterized protein</fullName>
    </submittedName>
</protein>
<comment type="caution">
    <text evidence="1">The sequence shown here is derived from an EMBL/GenBank/DDBJ whole genome shotgun (WGS) entry which is preliminary data.</text>
</comment>
<reference evidence="1" key="1">
    <citation type="journal article" date="2019" name="Sci. Rep.">
        <title>Draft genome of Tanacetum cinerariifolium, the natural source of mosquito coil.</title>
        <authorList>
            <person name="Yamashiro T."/>
            <person name="Shiraishi A."/>
            <person name="Satake H."/>
            <person name="Nakayama K."/>
        </authorList>
    </citation>
    <scope>NUCLEOTIDE SEQUENCE</scope>
</reference>
<accession>A0A699S3Z8</accession>
<name>A0A699S3Z8_TANCI</name>
<proteinExistence type="predicted"/>
<evidence type="ECO:0000313" key="1">
    <source>
        <dbReference type="EMBL" id="GFC92206.1"/>
    </source>
</evidence>